<dbReference type="AlphaFoldDB" id="A0A022PTP4"/>
<dbReference type="CDD" id="cd20289">
    <property type="entry name" value="cupin_ADO"/>
    <property type="match status" value="1"/>
</dbReference>
<evidence type="ECO:0000313" key="9">
    <source>
        <dbReference type="Proteomes" id="UP000030748"/>
    </source>
</evidence>
<evidence type="ECO:0000256" key="6">
    <source>
        <dbReference type="ARBA" id="ARBA00023004"/>
    </source>
</evidence>
<dbReference type="STRING" id="4155.A0A022PTP4"/>
<dbReference type="GO" id="GO:0046872">
    <property type="term" value="F:metal ion binding"/>
    <property type="evidence" value="ECO:0007669"/>
    <property type="project" value="UniProtKB-KW"/>
</dbReference>
<comment type="similarity">
    <text evidence="2">Belongs to the cysteine dioxygenase family.</text>
</comment>
<dbReference type="Gene3D" id="2.60.120.10">
    <property type="entry name" value="Jelly Rolls"/>
    <property type="match status" value="1"/>
</dbReference>
<dbReference type="Proteomes" id="UP000030748">
    <property type="component" value="Unassembled WGS sequence"/>
</dbReference>
<keyword evidence="9" id="KW-1185">Reference proteome</keyword>
<dbReference type="InterPro" id="IPR011051">
    <property type="entry name" value="RmlC_Cupin_sf"/>
</dbReference>
<dbReference type="GO" id="GO:0017172">
    <property type="term" value="F:cysteine dioxygenase activity"/>
    <property type="evidence" value="ECO:0007669"/>
    <property type="project" value="UniProtKB-EC"/>
</dbReference>
<dbReference type="EC" id="1.13.11.20" evidence="3"/>
<dbReference type="eggNOG" id="KOG4281">
    <property type="taxonomic scope" value="Eukaryota"/>
</dbReference>
<keyword evidence="6" id="KW-0408">Iron</keyword>
<protein>
    <recommendedName>
        <fullName evidence="3">cysteine dioxygenase</fullName>
        <ecNumber evidence="3">1.13.11.20</ecNumber>
    </recommendedName>
</protein>
<evidence type="ECO:0000256" key="1">
    <source>
        <dbReference type="ARBA" id="ARBA00001954"/>
    </source>
</evidence>
<dbReference type="KEGG" id="egt:105949934"/>
<sequence>MIMTVESSGLVDQITKSDHAVGIGDKVIAKKRCVKKKARLQLKRPAVRHQAAAAAAAVVSTTLQKVFDSCRRVFKGAAAVPCAADVQNLCRILDGMIPEDVGLSKDLQFFKPKTEAEGTPRVTSATIYKGNNFELCIFFLPASAVIPLHNHPEMTVFSKLLLGTMHIKSYDWVDPLNSDFLISPSKSRLAKLKANRIFTAPCDTSVLYPTSGGNIHEFTAITPCAFLDVIGPPYSKDDGRDCSYYKETPCINLLDREEIEEYKADGSCYRWLEEIETPKESEMDGIEYMGPKIIDSTA</sequence>
<evidence type="ECO:0000256" key="3">
    <source>
        <dbReference type="ARBA" id="ARBA00013133"/>
    </source>
</evidence>
<evidence type="ECO:0000256" key="2">
    <source>
        <dbReference type="ARBA" id="ARBA00006622"/>
    </source>
</evidence>
<comment type="cofactor">
    <cofactor evidence="1">
        <name>Fe(2+)</name>
        <dbReference type="ChEBI" id="CHEBI:29033"/>
    </cofactor>
</comment>
<evidence type="ECO:0000256" key="5">
    <source>
        <dbReference type="ARBA" id="ARBA00023002"/>
    </source>
</evidence>
<name>A0A022PTP4_ERYGU</name>
<dbReference type="GO" id="GO:0070483">
    <property type="term" value="P:detection of hypoxia"/>
    <property type="evidence" value="ECO:0007669"/>
    <property type="project" value="UniProtKB-ARBA"/>
</dbReference>
<dbReference type="SUPFAM" id="SSF51182">
    <property type="entry name" value="RmlC-like cupins"/>
    <property type="match status" value="1"/>
</dbReference>
<evidence type="ECO:0000313" key="8">
    <source>
        <dbReference type="EMBL" id="EYU18188.1"/>
    </source>
</evidence>
<dbReference type="InterPro" id="IPR012864">
    <property type="entry name" value="PCO/ADO"/>
</dbReference>
<evidence type="ECO:0000256" key="7">
    <source>
        <dbReference type="ARBA" id="ARBA00024284"/>
    </source>
</evidence>
<evidence type="ECO:0000256" key="4">
    <source>
        <dbReference type="ARBA" id="ARBA00022723"/>
    </source>
</evidence>
<keyword evidence="5" id="KW-0560">Oxidoreductase</keyword>
<proteinExistence type="inferred from homology"/>
<accession>A0A022PTP4</accession>
<dbReference type="PANTHER" id="PTHR22966:SF63">
    <property type="entry name" value="CYSTEINE DIOXYGENASE"/>
    <property type="match status" value="1"/>
</dbReference>
<dbReference type="OrthoDB" id="271433at2759"/>
<organism evidence="8 9">
    <name type="scientific">Erythranthe guttata</name>
    <name type="common">Yellow monkey flower</name>
    <name type="synonym">Mimulus guttatus</name>
    <dbReference type="NCBI Taxonomy" id="4155"/>
    <lineage>
        <taxon>Eukaryota</taxon>
        <taxon>Viridiplantae</taxon>
        <taxon>Streptophyta</taxon>
        <taxon>Embryophyta</taxon>
        <taxon>Tracheophyta</taxon>
        <taxon>Spermatophyta</taxon>
        <taxon>Magnoliopsida</taxon>
        <taxon>eudicotyledons</taxon>
        <taxon>Gunneridae</taxon>
        <taxon>Pentapetalae</taxon>
        <taxon>asterids</taxon>
        <taxon>lamiids</taxon>
        <taxon>Lamiales</taxon>
        <taxon>Phrymaceae</taxon>
        <taxon>Erythranthe</taxon>
    </lineage>
</organism>
<dbReference type="OMA" id="PENSKMD"/>
<comment type="catalytic activity">
    <reaction evidence="7">
        <text>L-cysteine + O2 = 3-sulfino-L-alanine + H(+)</text>
        <dbReference type="Rhea" id="RHEA:20441"/>
        <dbReference type="ChEBI" id="CHEBI:15378"/>
        <dbReference type="ChEBI" id="CHEBI:15379"/>
        <dbReference type="ChEBI" id="CHEBI:35235"/>
        <dbReference type="ChEBI" id="CHEBI:61085"/>
        <dbReference type="EC" id="1.13.11.20"/>
    </reaction>
    <physiologicalReaction direction="left-to-right" evidence="7">
        <dbReference type="Rhea" id="RHEA:20442"/>
    </physiologicalReaction>
</comment>
<dbReference type="PhylomeDB" id="A0A022PTP4"/>
<gene>
    <name evidence="8" type="ORF">MIMGU_mgv1a010907mg</name>
</gene>
<keyword evidence="4" id="KW-0479">Metal-binding</keyword>
<dbReference type="PANTHER" id="PTHR22966">
    <property type="entry name" value="2-AMINOETHANETHIOL DIOXYGENASE"/>
    <property type="match status" value="1"/>
</dbReference>
<reference evidence="8 9" key="1">
    <citation type="journal article" date="2013" name="Proc. Natl. Acad. Sci. U.S.A.">
        <title>Fine-scale variation in meiotic recombination in Mimulus inferred from population shotgun sequencing.</title>
        <authorList>
            <person name="Hellsten U."/>
            <person name="Wright K.M."/>
            <person name="Jenkins J."/>
            <person name="Shu S."/>
            <person name="Yuan Y."/>
            <person name="Wessler S.R."/>
            <person name="Schmutz J."/>
            <person name="Willis J.H."/>
            <person name="Rokhsar D.S."/>
        </authorList>
    </citation>
    <scope>NUCLEOTIDE SEQUENCE [LARGE SCALE GENOMIC DNA]</scope>
    <source>
        <strain evidence="9">cv. DUN x IM62</strain>
    </source>
</reference>
<dbReference type="InterPro" id="IPR014710">
    <property type="entry name" value="RmlC-like_jellyroll"/>
</dbReference>
<dbReference type="Pfam" id="PF07847">
    <property type="entry name" value="PCO_ADO"/>
    <property type="match status" value="1"/>
</dbReference>
<dbReference type="EMBL" id="KI632337">
    <property type="protein sequence ID" value="EYU18188.1"/>
    <property type="molecule type" value="Genomic_DNA"/>
</dbReference>